<protein>
    <submittedName>
        <fullName evidence="2">Uncharacterized protein</fullName>
    </submittedName>
</protein>
<keyword evidence="3" id="KW-1185">Reference proteome</keyword>
<dbReference type="PANTHER" id="PTHR37959:SF2">
    <property type="entry name" value="SECRETED PROTEIN"/>
    <property type="match status" value="1"/>
</dbReference>
<accession>A0A9P1J065</accession>
<proteinExistence type="predicted"/>
<dbReference type="Proteomes" id="UP001152747">
    <property type="component" value="Unassembled WGS sequence"/>
</dbReference>
<gene>
    <name evidence="2" type="ORF">CAMP_LOCUS18298</name>
</gene>
<dbReference type="EMBL" id="CANHGI010000006">
    <property type="protein sequence ID" value="CAI5455661.1"/>
    <property type="molecule type" value="Genomic_DNA"/>
</dbReference>
<sequence length="105" mass="10830">MKFLLVLAFVATSATAQQLSAQALPCGFSCTRRAVITSFIDGQPGTASCSENTNAGRCEGCCKGRALQDRLATTSATGFISNDGRTCVCCFNKSNCGATAFGNGK</sequence>
<dbReference type="AlphaFoldDB" id="A0A9P1J065"/>
<evidence type="ECO:0000313" key="2">
    <source>
        <dbReference type="EMBL" id="CAI5455661.1"/>
    </source>
</evidence>
<reference evidence="2" key="1">
    <citation type="submission" date="2022-11" db="EMBL/GenBank/DDBJ databases">
        <authorList>
            <person name="Kikuchi T."/>
        </authorList>
    </citation>
    <scope>NUCLEOTIDE SEQUENCE</scope>
    <source>
        <strain evidence="2">PS1010</strain>
    </source>
</reference>
<evidence type="ECO:0000256" key="1">
    <source>
        <dbReference type="SAM" id="SignalP"/>
    </source>
</evidence>
<feature type="signal peptide" evidence="1">
    <location>
        <begin position="1"/>
        <end position="16"/>
    </location>
</feature>
<feature type="chain" id="PRO_5040106229" evidence="1">
    <location>
        <begin position="17"/>
        <end position="105"/>
    </location>
</feature>
<comment type="caution">
    <text evidence="2">The sequence shown here is derived from an EMBL/GenBank/DDBJ whole genome shotgun (WGS) entry which is preliminary data.</text>
</comment>
<dbReference type="PANTHER" id="PTHR37959">
    <property type="entry name" value="PROTEIN CBG15758"/>
    <property type="match status" value="1"/>
</dbReference>
<dbReference type="OrthoDB" id="5842990at2759"/>
<name>A0A9P1J065_9PELO</name>
<evidence type="ECO:0000313" key="3">
    <source>
        <dbReference type="Proteomes" id="UP001152747"/>
    </source>
</evidence>
<keyword evidence="1" id="KW-0732">Signal</keyword>
<organism evidence="2 3">
    <name type="scientific">Caenorhabditis angaria</name>
    <dbReference type="NCBI Taxonomy" id="860376"/>
    <lineage>
        <taxon>Eukaryota</taxon>
        <taxon>Metazoa</taxon>
        <taxon>Ecdysozoa</taxon>
        <taxon>Nematoda</taxon>
        <taxon>Chromadorea</taxon>
        <taxon>Rhabditida</taxon>
        <taxon>Rhabditina</taxon>
        <taxon>Rhabditomorpha</taxon>
        <taxon>Rhabditoidea</taxon>
        <taxon>Rhabditidae</taxon>
        <taxon>Peloderinae</taxon>
        <taxon>Caenorhabditis</taxon>
    </lineage>
</organism>